<dbReference type="InterPro" id="IPR026888">
    <property type="entry name" value="AcetylCoA_hyd_C"/>
</dbReference>
<name>A0A542ZGM4_9MICO</name>
<gene>
    <name evidence="5" type="ORF">FB474_0877</name>
</gene>
<feature type="domain" description="Acetyl-CoA hydrolase/transferase N-terminal" evidence="3">
    <location>
        <begin position="81"/>
        <end position="175"/>
    </location>
</feature>
<protein>
    <submittedName>
        <fullName evidence="5">Acyl-CoA hydrolase</fullName>
    </submittedName>
</protein>
<dbReference type="EMBL" id="VFOQ01000001">
    <property type="protein sequence ID" value="TQL59522.1"/>
    <property type="molecule type" value="Genomic_DNA"/>
</dbReference>
<dbReference type="Gene3D" id="3.40.1080.20">
    <property type="entry name" value="Acetyl-CoA hydrolase/transferase C-terminal domain"/>
    <property type="match status" value="1"/>
</dbReference>
<dbReference type="OrthoDB" id="9801795at2"/>
<feature type="domain" description="Acetyl-CoA hydrolase/transferase C-terminal" evidence="4">
    <location>
        <begin position="259"/>
        <end position="409"/>
    </location>
</feature>
<dbReference type="Pfam" id="PF13336">
    <property type="entry name" value="AcetylCoA_hyd_C"/>
    <property type="match status" value="1"/>
</dbReference>
<dbReference type="SUPFAM" id="SSF100950">
    <property type="entry name" value="NagB/RpiA/CoA transferase-like"/>
    <property type="match status" value="2"/>
</dbReference>
<keyword evidence="5" id="KW-0378">Hydrolase</keyword>
<evidence type="ECO:0000256" key="2">
    <source>
        <dbReference type="ARBA" id="ARBA00022679"/>
    </source>
</evidence>
<sequence length="415" mass="44339">MRESGRVRTVTADLLASAAARAGGEPRVVTSGNAAVPWRLLWMLDESVERYRLHQLNAPHGIPAREGVVHETCFVGAGMRRSPRLSYVPARLSQVPLLYGQTLRPDIVLVHTSAPHGGRVSLGISVNVLPAAIEAARARGGVVLAQVNRQMPYTFGDGELDLDLFDGVLETDELPGPPHPVSVPDDAACRIGELVAARIGDGATLQMGIGEVPDAVLPGLVSRRGLRVWSEMFSDGVLALDRAGALDADQPLVASFAIGSPELYGWMDRNPRVRLLRTEVTNSPARIAQNPAMTSINTALQVDLFGQANASRINARIHSGFGGQTDFVVGALHSPGGQALMALRSWHRKADVSTIVAMVEEPVTSFQHTAVVTEQGTAQIFGVDERTQAAHLIDHAAHPSVREELREEAVALGLA</sequence>
<dbReference type="Gene3D" id="3.40.1080.10">
    <property type="entry name" value="Glutaconate Coenzyme A-transferase"/>
    <property type="match status" value="1"/>
</dbReference>
<proteinExistence type="inferred from homology"/>
<evidence type="ECO:0000259" key="3">
    <source>
        <dbReference type="Pfam" id="PF02550"/>
    </source>
</evidence>
<comment type="caution">
    <text evidence="5">The sequence shown here is derived from an EMBL/GenBank/DDBJ whole genome shotgun (WGS) entry which is preliminary data.</text>
</comment>
<evidence type="ECO:0000313" key="5">
    <source>
        <dbReference type="EMBL" id="TQL59522.1"/>
    </source>
</evidence>
<dbReference type="AlphaFoldDB" id="A0A542ZGM4"/>
<comment type="similarity">
    <text evidence="1">Belongs to the acetyl-CoA hydrolase/transferase family.</text>
</comment>
<keyword evidence="2" id="KW-0808">Transferase</keyword>
<keyword evidence="6" id="KW-1185">Reference proteome</keyword>
<dbReference type="PANTHER" id="PTHR21432">
    <property type="entry name" value="ACETYL-COA HYDROLASE-RELATED"/>
    <property type="match status" value="1"/>
</dbReference>
<reference evidence="5 6" key="1">
    <citation type="submission" date="2019-06" db="EMBL/GenBank/DDBJ databases">
        <title>Sequencing the genomes of 1000 actinobacteria strains.</title>
        <authorList>
            <person name="Klenk H.-P."/>
        </authorList>
    </citation>
    <scope>NUCLEOTIDE SEQUENCE [LARGE SCALE GENOMIC DNA]</scope>
    <source>
        <strain evidence="5 6">DSM 18082</strain>
    </source>
</reference>
<evidence type="ECO:0000259" key="4">
    <source>
        <dbReference type="Pfam" id="PF13336"/>
    </source>
</evidence>
<dbReference type="PANTHER" id="PTHR21432:SF20">
    <property type="entry name" value="ACETYL-COA HYDROLASE"/>
    <property type="match status" value="1"/>
</dbReference>
<dbReference type="Proteomes" id="UP000319514">
    <property type="component" value="Unassembled WGS sequence"/>
</dbReference>
<organism evidence="5 6">
    <name type="scientific">Oryzihumus leptocrescens</name>
    <dbReference type="NCBI Taxonomy" id="297536"/>
    <lineage>
        <taxon>Bacteria</taxon>
        <taxon>Bacillati</taxon>
        <taxon>Actinomycetota</taxon>
        <taxon>Actinomycetes</taxon>
        <taxon>Micrococcales</taxon>
        <taxon>Intrasporangiaceae</taxon>
        <taxon>Oryzihumus</taxon>
    </lineage>
</organism>
<dbReference type="GO" id="GO:0006083">
    <property type="term" value="P:acetate metabolic process"/>
    <property type="evidence" value="ECO:0007669"/>
    <property type="project" value="InterPro"/>
</dbReference>
<dbReference type="InterPro" id="IPR046433">
    <property type="entry name" value="ActCoA_hydro"/>
</dbReference>
<dbReference type="GO" id="GO:0008775">
    <property type="term" value="F:acetate CoA-transferase activity"/>
    <property type="evidence" value="ECO:0007669"/>
    <property type="project" value="InterPro"/>
</dbReference>
<dbReference type="InterPro" id="IPR037171">
    <property type="entry name" value="NagB/RpiA_transferase-like"/>
</dbReference>
<dbReference type="GO" id="GO:0016787">
    <property type="term" value="F:hydrolase activity"/>
    <property type="evidence" value="ECO:0007669"/>
    <property type="project" value="UniProtKB-KW"/>
</dbReference>
<dbReference type="InterPro" id="IPR003702">
    <property type="entry name" value="ActCoA_hydro_N"/>
</dbReference>
<accession>A0A542ZGM4</accession>
<evidence type="ECO:0000313" key="6">
    <source>
        <dbReference type="Proteomes" id="UP000319514"/>
    </source>
</evidence>
<dbReference type="InterPro" id="IPR038460">
    <property type="entry name" value="AcetylCoA_hyd_C_sf"/>
</dbReference>
<evidence type="ECO:0000256" key="1">
    <source>
        <dbReference type="ARBA" id="ARBA00009632"/>
    </source>
</evidence>
<dbReference type="Pfam" id="PF02550">
    <property type="entry name" value="AcetylCoA_hydro"/>
    <property type="match status" value="1"/>
</dbReference>
<dbReference type="Gene3D" id="3.30.750.70">
    <property type="entry name" value="4-hydroxybutyrate coenzyme like domains"/>
    <property type="match status" value="1"/>
</dbReference>